<evidence type="ECO:0000256" key="1">
    <source>
        <dbReference type="SAM" id="MobiDB-lite"/>
    </source>
</evidence>
<name>A0A0D2BPN6_9EURO</name>
<dbReference type="HOGENOM" id="CLU_1578546_0_0_1"/>
<dbReference type="GeneID" id="27328585"/>
<dbReference type="VEuPathDB" id="FungiDB:PV08_01502"/>
<gene>
    <name evidence="2" type="ORF">PV08_01502</name>
</gene>
<reference evidence="2 3" key="1">
    <citation type="submission" date="2015-01" db="EMBL/GenBank/DDBJ databases">
        <title>The Genome Sequence of Exophiala spinifera CBS89968.</title>
        <authorList>
            <consortium name="The Broad Institute Genomics Platform"/>
            <person name="Cuomo C."/>
            <person name="de Hoog S."/>
            <person name="Gorbushina A."/>
            <person name="Stielow B."/>
            <person name="Teixiera M."/>
            <person name="Abouelleil A."/>
            <person name="Chapman S.B."/>
            <person name="Priest M."/>
            <person name="Young S.K."/>
            <person name="Wortman J."/>
            <person name="Nusbaum C."/>
            <person name="Birren B."/>
        </authorList>
    </citation>
    <scope>NUCLEOTIDE SEQUENCE [LARGE SCALE GENOMIC DNA]</scope>
    <source>
        <strain evidence="2 3">CBS 89968</strain>
    </source>
</reference>
<feature type="compositionally biased region" description="Basic and acidic residues" evidence="1">
    <location>
        <begin position="29"/>
        <end position="57"/>
    </location>
</feature>
<protein>
    <submittedName>
        <fullName evidence="2">Uncharacterized protein</fullName>
    </submittedName>
</protein>
<organism evidence="2 3">
    <name type="scientific">Exophiala spinifera</name>
    <dbReference type="NCBI Taxonomy" id="91928"/>
    <lineage>
        <taxon>Eukaryota</taxon>
        <taxon>Fungi</taxon>
        <taxon>Dikarya</taxon>
        <taxon>Ascomycota</taxon>
        <taxon>Pezizomycotina</taxon>
        <taxon>Eurotiomycetes</taxon>
        <taxon>Chaetothyriomycetidae</taxon>
        <taxon>Chaetothyriales</taxon>
        <taxon>Herpotrichiellaceae</taxon>
        <taxon>Exophiala</taxon>
    </lineage>
</organism>
<evidence type="ECO:0000313" key="3">
    <source>
        <dbReference type="Proteomes" id="UP000053328"/>
    </source>
</evidence>
<dbReference type="AlphaFoldDB" id="A0A0D2BPN6"/>
<feature type="region of interest" description="Disordered" evidence="1">
    <location>
        <begin position="84"/>
        <end position="108"/>
    </location>
</feature>
<dbReference type="EMBL" id="KN847492">
    <property type="protein sequence ID" value="KIW20923.1"/>
    <property type="molecule type" value="Genomic_DNA"/>
</dbReference>
<feature type="region of interest" description="Disordered" evidence="1">
    <location>
        <begin position="25"/>
        <end position="70"/>
    </location>
</feature>
<dbReference type="Proteomes" id="UP000053328">
    <property type="component" value="Unassembled WGS sequence"/>
</dbReference>
<evidence type="ECO:0000313" key="2">
    <source>
        <dbReference type="EMBL" id="KIW20923.1"/>
    </source>
</evidence>
<accession>A0A0D2BPN6</accession>
<keyword evidence="3" id="KW-1185">Reference proteome</keyword>
<dbReference type="RefSeq" id="XP_016241139.1">
    <property type="nucleotide sequence ID" value="XM_016375863.1"/>
</dbReference>
<feature type="compositionally biased region" description="Basic and acidic residues" evidence="1">
    <location>
        <begin position="93"/>
        <end position="105"/>
    </location>
</feature>
<proteinExistence type="predicted"/>
<sequence>MSQRGDETPRARDYELFGADEDFSSLGSIRDEPTYKAHRTFDGNKKHPEKHTTESLRRRPSLKHLYAPRDATTPMWMDEKLGYTHRRSQFSDPSRRDSGEWHQENVSEDNWQAVAEARSSGVVARDFAYQKNEFEHNDGRSYPGRMTTRERFEMNPKWPTAEDMKKFFK</sequence>